<accession>A0A4V3SC51</accession>
<evidence type="ECO:0000313" key="2">
    <source>
        <dbReference type="EMBL" id="TGZ55324.1"/>
    </source>
</evidence>
<keyword evidence="3" id="KW-1185">Reference proteome</keyword>
<sequence length="111" mass="12407">MGHRRRVAGSSPERKREDHGCTDICDDESKPACALFVRSLVRSFALSRNSSVLCLRLCMHNELQSRNSLLKPSSFTTVENNQLTIAYVGRAVRMAPVSPILIAVRCRNCQC</sequence>
<evidence type="ECO:0000313" key="3">
    <source>
        <dbReference type="Proteomes" id="UP000310200"/>
    </source>
</evidence>
<feature type="compositionally biased region" description="Basic and acidic residues" evidence="1">
    <location>
        <begin position="12"/>
        <end position="21"/>
    </location>
</feature>
<organism evidence="2 3">
    <name type="scientific">Temnothorax longispinosus</name>
    <dbReference type="NCBI Taxonomy" id="300112"/>
    <lineage>
        <taxon>Eukaryota</taxon>
        <taxon>Metazoa</taxon>
        <taxon>Ecdysozoa</taxon>
        <taxon>Arthropoda</taxon>
        <taxon>Hexapoda</taxon>
        <taxon>Insecta</taxon>
        <taxon>Pterygota</taxon>
        <taxon>Neoptera</taxon>
        <taxon>Endopterygota</taxon>
        <taxon>Hymenoptera</taxon>
        <taxon>Apocrita</taxon>
        <taxon>Aculeata</taxon>
        <taxon>Formicoidea</taxon>
        <taxon>Formicidae</taxon>
        <taxon>Myrmicinae</taxon>
        <taxon>Temnothorax</taxon>
    </lineage>
</organism>
<evidence type="ECO:0000256" key="1">
    <source>
        <dbReference type="SAM" id="MobiDB-lite"/>
    </source>
</evidence>
<dbReference type="EMBL" id="QBLH01000471">
    <property type="protein sequence ID" value="TGZ55324.1"/>
    <property type="molecule type" value="Genomic_DNA"/>
</dbReference>
<reference evidence="2 3" key="1">
    <citation type="journal article" date="2019" name="Philos. Trans. R. Soc. Lond., B, Biol. Sci.">
        <title>Ant behaviour and brain gene expression of defending hosts depend on the ecological success of the intruding social parasite.</title>
        <authorList>
            <person name="Kaur R."/>
            <person name="Stoldt M."/>
            <person name="Jongepier E."/>
            <person name="Feldmeyer B."/>
            <person name="Menzel F."/>
            <person name="Bornberg-Bauer E."/>
            <person name="Foitzik S."/>
        </authorList>
    </citation>
    <scope>NUCLEOTIDE SEQUENCE [LARGE SCALE GENOMIC DNA]</scope>
    <source>
        <tissue evidence="2">Whole body</tissue>
    </source>
</reference>
<comment type="caution">
    <text evidence="2">The sequence shown here is derived from an EMBL/GenBank/DDBJ whole genome shotgun (WGS) entry which is preliminary data.</text>
</comment>
<gene>
    <name evidence="2" type="ORF">DBV15_07392</name>
</gene>
<proteinExistence type="predicted"/>
<protein>
    <submittedName>
        <fullName evidence="2">Uncharacterized protein</fullName>
    </submittedName>
</protein>
<dbReference type="Proteomes" id="UP000310200">
    <property type="component" value="Unassembled WGS sequence"/>
</dbReference>
<feature type="region of interest" description="Disordered" evidence="1">
    <location>
        <begin position="1"/>
        <end position="21"/>
    </location>
</feature>
<dbReference type="AlphaFoldDB" id="A0A4V3SC51"/>
<name>A0A4V3SC51_9HYME</name>